<evidence type="ECO:0000259" key="2">
    <source>
        <dbReference type="Pfam" id="PF00912"/>
    </source>
</evidence>
<evidence type="ECO:0000256" key="1">
    <source>
        <dbReference type="SAM" id="Phobius"/>
    </source>
</evidence>
<dbReference type="SUPFAM" id="SSF53955">
    <property type="entry name" value="Lysozyme-like"/>
    <property type="match status" value="1"/>
</dbReference>
<dbReference type="Pfam" id="PF00912">
    <property type="entry name" value="Transgly"/>
    <property type="match status" value="1"/>
</dbReference>
<keyword evidence="1" id="KW-0472">Membrane</keyword>
<protein>
    <recommendedName>
        <fullName evidence="2">Glycosyl transferase family 51 domain-containing protein</fullName>
    </recommendedName>
</protein>
<keyword evidence="4" id="KW-1185">Reference proteome</keyword>
<gene>
    <name evidence="3" type="ORF">FUA22_11265</name>
</gene>
<dbReference type="InterPro" id="IPR023346">
    <property type="entry name" value="Lysozyme-like_dom_sf"/>
</dbReference>
<dbReference type="Gene3D" id="1.10.3810.10">
    <property type="entry name" value="Biosynthetic peptidoglycan transglycosylase-like"/>
    <property type="match status" value="1"/>
</dbReference>
<dbReference type="AlphaFoldDB" id="A0A5C7GHW4"/>
<accession>A0A5C7GHW4</accession>
<dbReference type="OrthoDB" id="1429825at2"/>
<keyword evidence="1" id="KW-1133">Transmembrane helix</keyword>
<keyword evidence="1" id="KW-0812">Transmembrane</keyword>
<dbReference type="Proteomes" id="UP000321080">
    <property type="component" value="Unassembled WGS sequence"/>
</dbReference>
<reference evidence="3 4" key="1">
    <citation type="submission" date="2019-08" db="EMBL/GenBank/DDBJ databases">
        <title>Seonamhaeicola sediminis sp. nov., isolated from marine sediment.</title>
        <authorList>
            <person name="Cao W.R."/>
        </authorList>
    </citation>
    <scope>NUCLEOTIDE SEQUENCE [LARGE SCALE GENOMIC DNA]</scope>
    <source>
        <strain evidence="3 4">1505</strain>
    </source>
</reference>
<proteinExistence type="predicted"/>
<dbReference type="EMBL" id="VRKQ01000010">
    <property type="protein sequence ID" value="TXG37137.1"/>
    <property type="molecule type" value="Genomic_DNA"/>
</dbReference>
<organism evidence="3 4">
    <name type="scientific">Seonamhaeicola maritimus</name>
    <dbReference type="NCBI Taxonomy" id="2591822"/>
    <lineage>
        <taxon>Bacteria</taxon>
        <taxon>Pseudomonadati</taxon>
        <taxon>Bacteroidota</taxon>
        <taxon>Flavobacteriia</taxon>
        <taxon>Flavobacteriales</taxon>
        <taxon>Flavobacteriaceae</taxon>
    </lineage>
</organism>
<dbReference type="RefSeq" id="WP_147768371.1">
    <property type="nucleotide sequence ID" value="NZ_VRKQ01000010.1"/>
</dbReference>
<name>A0A5C7GHW4_9FLAO</name>
<sequence>MRLVKRLLKFVIWVIVFGGFATFVGYHYLKSTSEDFISADEFEELAGRIEFADNLPERFYELYEEAYPKVLSTSLNKQLVKGFFAKNYVKSPSILASTISKFSRKDGDSTSISRKKAYVLAWKLEDRRTQKECLNWALHNYQFTIDFKGINQVAQFYFAKPLENLTDQEFKDIIALMKKPSLVSLPKRGPLGTH</sequence>
<feature type="transmembrane region" description="Helical" evidence="1">
    <location>
        <begin position="7"/>
        <end position="29"/>
    </location>
</feature>
<dbReference type="InterPro" id="IPR036950">
    <property type="entry name" value="PBP_transglycosylase"/>
</dbReference>
<dbReference type="InterPro" id="IPR001264">
    <property type="entry name" value="Glyco_trans_51"/>
</dbReference>
<evidence type="ECO:0000313" key="3">
    <source>
        <dbReference type="EMBL" id="TXG37137.1"/>
    </source>
</evidence>
<feature type="domain" description="Glycosyl transferase family 51" evidence="2">
    <location>
        <begin position="96"/>
        <end position="184"/>
    </location>
</feature>
<comment type="caution">
    <text evidence="3">The sequence shown here is derived from an EMBL/GenBank/DDBJ whole genome shotgun (WGS) entry which is preliminary data.</text>
</comment>
<evidence type="ECO:0000313" key="4">
    <source>
        <dbReference type="Proteomes" id="UP000321080"/>
    </source>
</evidence>